<organism evidence="1 2">
    <name type="scientific">Lacticaseibacillus hegangensis</name>
    <dbReference type="NCBI Taxonomy" id="2486010"/>
    <lineage>
        <taxon>Bacteria</taxon>
        <taxon>Bacillati</taxon>
        <taxon>Bacillota</taxon>
        <taxon>Bacilli</taxon>
        <taxon>Lactobacillales</taxon>
        <taxon>Lactobacillaceae</taxon>
        <taxon>Lacticaseibacillus</taxon>
    </lineage>
</organism>
<gene>
    <name evidence="1" type="ORF">ACFQ5K_09820</name>
</gene>
<dbReference type="RefSeq" id="WP_125756215.1">
    <property type="nucleotide sequence ID" value="NZ_JBHTOK010000073.1"/>
</dbReference>
<keyword evidence="2" id="KW-1185">Reference proteome</keyword>
<evidence type="ECO:0000313" key="1">
    <source>
        <dbReference type="EMBL" id="MFD1441670.1"/>
    </source>
</evidence>
<comment type="caution">
    <text evidence="1">The sequence shown here is derived from an EMBL/GenBank/DDBJ whole genome shotgun (WGS) entry which is preliminary data.</text>
</comment>
<protein>
    <submittedName>
        <fullName evidence="1">Uncharacterized protein</fullName>
    </submittedName>
</protein>
<accession>A0ABW4CYH9</accession>
<reference evidence="2" key="1">
    <citation type="journal article" date="2019" name="Int. J. Syst. Evol. Microbiol.">
        <title>The Global Catalogue of Microorganisms (GCM) 10K type strain sequencing project: providing services to taxonomists for standard genome sequencing and annotation.</title>
        <authorList>
            <consortium name="The Broad Institute Genomics Platform"/>
            <consortium name="The Broad Institute Genome Sequencing Center for Infectious Disease"/>
            <person name="Wu L."/>
            <person name="Ma J."/>
        </authorList>
    </citation>
    <scope>NUCLEOTIDE SEQUENCE [LARGE SCALE GENOMIC DNA]</scope>
    <source>
        <strain evidence="2">CCM 8912</strain>
    </source>
</reference>
<dbReference type="Proteomes" id="UP001597212">
    <property type="component" value="Unassembled WGS sequence"/>
</dbReference>
<evidence type="ECO:0000313" key="2">
    <source>
        <dbReference type="Proteomes" id="UP001597212"/>
    </source>
</evidence>
<name>A0ABW4CYH9_9LACO</name>
<sequence>MKETKTERHTAQTIASALWNTKTKQGLLADFNPSFIKNYKALLDYTTTDPVALDNIFSVSSVSLSGRTEFKPENFAELTSDGDFHHYVWIELSKKGQIIVIGRARANLKTISDDDPSREKAKLGDLFDDYQIHMGKTARLIAKCDKDYQKHVELPLKNIRDEINDYVAGAVIIPINAGSTKVASKLETEIGDIVVEKYGALNPTSHRYY</sequence>
<dbReference type="EMBL" id="JBHTOK010000073">
    <property type="protein sequence ID" value="MFD1441670.1"/>
    <property type="molecule type" value="Genomic_DNA"/>
</dbReference>
<proteinExistence type="predicted"/>